<accession>A0ACC0US05</accession>
<organism evidence="1 2">
    <name type="scientific">Trichothecium roseum</name>
    <dbReference type="NCBI Taxonomy" id="47278"/>
    <lineage>
        <taxon>Eukaryota</taxon>
        <taxon>Fungi</taxon>
        <taxon>Dikarya</taxon>
        <taxon>Ascomycota</taxon>
        <taxon>Pezizomycotina</taxon>
        <taxon>Sordariomycetes</taxon>
        <taxon>Hypocreomycetidae</taxon>
        <taxon>Hypocreales</taxon>
        <taxon>Hypocreales incertae sedis</taxon>
        <taxon>Trichothecium</taxon>
    </lineage>
</organism>
<protein>
    <submittedName>
        <fullName evidence="1">Uncharacterized protein</fullName>
    </submittedName>
</protein>
<evidence type="ECO:0000313" key="2">
    <source>
        <dbReference type="Proteomes" id="UP001163324"/>
    </source>
</evidence>
<keyword evidence="2" id="KW-1185">Reference proteome</keyword>
<proteinExistence type="predicted"/>
<reference evidence="1" key="1">
    <citation type="submission" date="2022-10" db="EMBL/GenBank/DDBJ databases">
        <title>Complete Genome of Trichothecium roseum strain YXFP-22015, a Plant Pathogen Isolated from Citrus.</title>
        <authorList>
            <person name="Wang Y."/>
            <person name="Zhu L."/>
        </authorList>
    </citation>
    <scope>NUCLEOTIDE SEQUENCE</scope>
    <source>
        <strain evidence="1">YXFP-22015</strain>
    </source>
</reference>
<evidence type="ECO:0000313" key="1">
    <source>
        <dbReference type="EMBL" id="KAI9896294.1"/>
    </source>
</evidence>
<name>A0ACC0US05_9HYPO</name>
<dbReference type="EMBL" id="CM047948">
    <property type="protein sequence ID" value="KAI9896294.1"/>
    <property type="molecule type" value="Genomic_DNA"/>
</dbReference>
<comment type="caution">
    <text evidence="1">The sequence shown here is derived from an EMBL/GenBank/DDBJ whole genome shotgun (WGS) entry which is preliminary data.</text>
</comment>
<dbReference type="Proteomes" id="UP001163324">
    <property type="component" value="Chromosome 9"/>
</dbReference>
<sequence length="439" mass="46040">MQLPEPALTLTLPSIHDGTALACRVYHPLGSSPTTTTTSLSPTSATAAATAERWRPGNAAVVAHPYAPLGGSYEDFLVEEVASLLVQKGFVVATFNFRGAGNSGGKTSWSSRPERDDYATVAGFLAYYVHHLDMPDSSNSSNSNSNSGSSSSSSHGVRSANAEKPRLLLLAGYSYGAMITSQLPPLPAMLAPFASAPPASTSNAGQVRHAAESLAAQQRGLARGRAARGGLRVGEAGGSSPRKSQDGGNGGKRRSFSVEEAEEKLRKGVHDLIHKTRHHPKHHQQRDRSPRERSRSRPGLDPGGAEDTATKPDGAPRSPPPPPPGDLVVPRAAYVLVSPLQGLVSNLATMSRSPWGDDPAAEAKLGRCPTLAVFGDHDVFVSAAKLRSWVARMERAGGGGSPASAFRGLEVEGAGHFWVEEGVLGRMMDGVGEFVDGLL</sequence>
<gene>
    <name evidence="1" type="ORF">N3K66_008466</name>
</gene>